<evidence type="ECO:0000313" key="3">
    <source>
        <dbReference type="Proteomes" id="UP000183404"/>
    </source>
</evidence>
<organism evidence="2 3">
    <name type="scientific">Thermoanaerobacter thermohydrosulfuricus</name>
    <name type="common">Clostridium thermohydrosulfuricum</name>
    <dbReference type="NCBI Taxonomy" id="1516"/>
    <lineage>
        <taxon>Bacteria</taxon>
        <taxon>Bacillati</taxon>
        <taxon>Bacillota</taxon>
        <taxon>Clostridia</taxon>
        <taxon>Thermoanaerobacterales</taxon>
        <taxon>Thermoanaerobacteraceae</taxon>
        <taxon>Thermoanaerobacter</taxon>
    </lineage>
</organism>
<keyword evidence="1" id="KW-1133">Transmembrane helix</keyword>
<dbReference type="EMBL" id="FNBS01000009">
    <property type="protein sequence ID" value="SDF32209.1"/>
    <property type="molecule type" value="Genomic_DNA"/>
</dbReference>
<protein>
    <submittedName>
        <fullName evidence="2">Uncharacterized protein</fullName>
    </submittedName>
</protein>
<keyword evidence="1" id="KW-0812">Transmembrane</keyword>
<name>A0A1G7K5V0_THETY</name>
<dbReference type="Proteomes" id="UP000183404">
    <property type="component" value="Unassembled WGS sequence"/>
</dbReference>
<dbReference type="AlphaFoldDB" id="A0A1G7K5V0"/>
<evidence type="ECO:0000256" key="1">
    <source>
        <dbReference type="SAM" id="Phobius"/>
    </source>
</evidence>
<evidence type="ECO:0000313" key="2">
    <source>
        <dbReference type="EMBL" id="SDF32209.1"/>
    </source>
</evidence>
<accession>A0A1G7K5V0</accession>
<gene>
    <name evidence="2" type="ORF">SAMN04244560_00580</name>
</gene>
<feature type="transmembrane region" description="Helical" evidence="1">
    <location>
        <begin position="54"/>
        <end position="75"/>
    </location>
</feature>
<keyword evidence="1" id="KW-0472">Membrane</keyword>
<reference evidence="2 3" key="1">
    <citation type="submission" date="2016-10" db="EMBL/GenBank/DDBJ databases">
        <authorList>
            <person name="de Groot N.N."/>
        </authorList>
    </citation>
    <scope>NUCLEOTIDE SEQUENCE [LARGE SCALE GENOMIC DNA]</scope>
    <source>
        <strain evidence="2 3">DSM 569</strain>
    </source>
</reference>
<sequence length="79" mass="9103">MRVLRLINRLKEQVVAGMIQGHLGGKFVKILKDAHNLSERFFMELLVSQIYPPAYYGIMLICGGDVFCTFTLPIWEKML</sequence>
<proteinExistence type="predicted"/>